<name>A0A166UB93_9GAMM</name>
<dbReference type="AlphaFoldDB" id="A0A166UB93"/>
<feature type="transmembrane region" description="Helical" evidence="6">
    <location>
        <begin position="131"/>
        <end position="151"/>
    </location>
</feature>
<dbReference type="GO" id="GO:0000155">
    <property type="term" value="F:phosphorelay sensor kinase activity"/>
    <property type="evidence" value="ECO:0007669"/>
    <property type="project" value="InterPro"/>
</dbReference>
<feature type="domain" description="Signal transduction histidine kinase dimerisation/phosphoacceptor" evidence="7">
    <location>
        <begin position="201"/>
        <end position="267"/>
    </location>
</feature>
<dbReference type="InterPro" id="IPR036097">
    <property type="entry name" value="HisK_dim/P_sf"/>
</dbReference>
<dbReference type="EC" id="2.7.13.3" evidence="2"/>
<reference evidence="8 9" key="1">
    <citation type="submission" date="2013-07" db="EMBL/GenBank/DDBJ databases">
        <title>Comparative Genomic and Metabolomic Analysis of Twelve Strains of Pseudoalteromonas luteoviolacea.</title>
        <authorList>
            <person name="Vynne N.G."/>
            <person name="Mansson M."/>
            <person name="Gram L."/>
        </authorList>
    </citation>
    <scope>NUCLEOTIDE SEQUENCE [LARGE SCALE GENOMIC DNA]</scope>
    <source>
        <strain evidence="8 9">DSM 6061</strain>
    </source>
</reference>
<dbReference type="InterPro" id="IPR036890">
    <property type="entry name" value="HATPase_C_sf"/>
</dbReference>
<proteinExistence type="predicted"/>
<dbReference type="SUPFAM" id="SSF47384">
    <property type="entry name" value="Homodimeric domain of signal transducing histidine kinase"/>
    <property type="match status" value="1"/>
</dbReference>
<keyword evidence="3" id="KW-0597">Phosphoprotein</keyword>
<dbReference type="PATRIC" id="fig|1365250.3.peg.5157"/>
<sequence>MANKQQNITRYLSLRLGLLFVLFVLVWTVVARWVYQHAWDDTTEFYLHQDLEMALSGQLMLPYAIDGKYIGKLSHMPSFYRNTVENNDIPYAHTALFDIQLGDLYVLKEHSADGDTLYVVHYFAKAESPSLIPIFLILAATMLLPLGFVIWRICASVSKEADNLINGVTNNEAKPARFAEFQQLATILKTAQYAQQHALEQERLFAAFLSHEIRTPLTKISHSMSRIEQVDDLPFEALDVLDTLEESQKELSKIAEAILLLSRPNVEQLQPHDLSDILEDWRGSWLKYELEISINGRDEHIVQAIHPTLFTLLLTQIAKNALQHGCGPIDVTVTCSSLRFENDIRDDNSTKGHGLGSKIIKQVCDCFGWEVKQSSQRRYVIEINF</sequence>
<comment type="catalytic activity">
    <reaction evidence="1">
        <text>ATP + protein L-histidine = ADP + protein N-phospho-L-histidine.</text>
        <dbReference type="EC" id="2.7.13.3"/>
    </reaction>
</comment>
<dbReference type="SMART" id="SM00388">
    <property type="entry name" value="HisKA"/>
    <property type="match status" value="1"/>
</dbReference>
<keyword evidence="5" id="KW-0418">Kinase</keyword>
<dbReference type="PANTHER" id="PTHR45436">
    <property type="entry name" value="SENSOR HISTIDINE KINASE YKOH"/>
    <property type="match status" value="1"/>
</dbReference>
<evidence type="ECO:0000256" key="3">
    <source>
        <dbReference type="ARBA" id="ARBA00022553"/>
    </source>
</evidence>
<evidence type="ECO:0000313" key="9">
    <source>
        <dbReference type="Proteomes" id="UP000076643"/>
    </source>
</evidence>
<evidence type="ECO:0000256" key="4">
    <source>
        <dbReference type="ARBA" id="ARBA00022679"/>
    </source>
</evidence>
<dbReference type="Pfam" id="PF00512">
    <property type="entry name" value="HisKA"/>
    <property type="match status" value="1"/>
</dbReference>
<dbReference type="PANTHER" id="PTHR45436:SF5">
    <property type="entry name" value="SENSOR HISTIDINE KINASE TRCS"/>
    <property type="match status" value="1"/>
</dbReference>
<evidence type="ECO:0000256" key="5">
    <source>
        <dbReference type="ARBA" id="ARBA00022777"/>
    </source>
</evidence>
<comment type="caution">
    <text evidence="8">The sequence shown here is derived from an EMBL/GenBank/DDBJ whole genome shotgun (WGS) entry which is preliminary data.</text>
</comment>
<dbReference type="EMBL" id="AUYB01000158">
    <property type="protein sequence ID" value="KZN29758.1"/>
    <property type="molecule type" value="Genomic_DNA"/>
</dbReference>
<gene>
    <name evidence="8" type="ORF">N475_05525</name>
</gene>
<dbReference type="InterPro" id="IPR050428">
    <property type="entry name" value="TCS_sensor_his_kinase"/>
</dbReference>
<evidence type="ECO:0000256" key="6">
    <source>
        <dbReference type="SAM" id="Phobius"/>
    </source>
</evidence>
<keyword evidence="6" id="KW-1133">Transmembrane helix</keyword>
<dbReference type="Gene3D" id="1.10.287.130">
    <property type="match status" value="1"/>
</dbReference>
<evidence type="ECO:0000313" key="8">
    <source>
        <dbReference type="EMBL" id="KZN29758.1"/>
    </source>
</evidence>
<evidence type="ECO:0000256" key="1">
    <source>
        <dbReference type="ARBA" id="ARBA00000085"/>
    </source>
</evidence>
<protein>
    <recommendedName>
        <fullName evidence="2">histidine kinase</fullName>
        <ecNumber evidence="2">2.7.13.3</ecNumber>
    </recommendedName>
</protein>
<evidence type="ECO:0000256" key="2">
    <source>
        <dbReference type="ARBA" id="ARBA00012438"/>
    </source>
</evidence>
<dbReference type="GO" id="GO:0005886">
    <property type="term" value="C:plasma membrane"/>
    <property type="evidence" value="ECO:0007669"/>
    <property type="project" value="TreeGrafter"/>
</dbReference>
<keyword evidence="6" id="KW-0812">Transmembrane</keyword>
<evidence type="ECO:0000259" key="7">
    <source>
        <dbReference type="SMART" id="SM00388"/>
    </source>
</evidence>
<keyword evidence="6" id="KW-0472">Membrane</keyword>
<organism evidence="8 9">
    <name type="scientific">Pseudoalteromonas luteoviolacea DSM 6061</name>
    <dbReference type="NCBI Taxonomy" id="1365250"/>
    <lineage>
        <taxon>Bacteria</taxon>
        <taxon>Pseudomonadati</taxon>
        <taxon>Pseudomonadota</taxon>
        <taxon>Gammaproteobacteria</taxon>
        <taxon>Alteromonadales</taxon>
        <taxon>Pseudoalteromonadaceae</taxon>
        <taxon>Pseudoalteromonas</taxon>
    </lineage>
</organism>
<keyword evidence="9" id="KW-1185">Reference proteome</keyword>
<dbReference type="Proteomes" id="UP000076643">
    <property type="component" value="Unassembled WGS sequence"/>
</dbReference>
<keyword evidence="4" id="KW-0808">Transferase</keyword>
<dbReference type="SUPFAM" id="SSF55874">
    <property type="entry name" value="ATPase domain of HSP90 chaperone/DNA topoisomerase II/histidine kinase"/>
    <property type="match status" value="1"/>
</dbReference>
<dbReference type="RefSeq" id="WP_063366126.1">
    <property type="nucleotide sequence ID" value="NZ_AQHB01000049.1"/>
</dbReference>
<dbReference type="CDD" id="cd00082">
    <property type="entry name" value="HisKA"/>
    <property type="match status" value="1"/>
</dbReference>
<feature type="transmembrane region" description="Helical" evidence="6">
    <location>
        <begin position="12"/>
        <end position="35"/>
    </location>
</feature>
<accession>A0A166UB93</accession>
<dbReference type="InterPro" id="IPR003661">
    <property type="entry name" value="HisK_dim/P_dom"/>
</dbReference>